<name>A0A4C1X929_EUMVA</name>
<organism evidence="1 2">
    <name type="scientific">Eumeta variegata</name>
    <name type="common">Bagworm moth</name>
    <name type="synonym">Eumeta japonica</name>
    <dbReference type="NCBI Taxonomy" id="151549"/>
    <lineage>
        <taxon>Eukaryota</taxon>
        <taxon>Metazoa</taxon>
        <taxon>Ecdysozoa</taxon>
        <taxon>Arthropoda</taxon>
        <taxon>Hexapoda</taxon>
        <taxon>Insecta</taxon>
        <taxon>Pterygota</taxon>
        <taxon>Neoptera</taxon>
        <taxon>Endopterygota</taxon>
        <taxon>Lepidoptera</taxon>
        <taxon>Glossata</taxon>
        <taxon>Ditrysia</taxon>
        <taxon>Tineoidea</taxon>
        <taxon>Psychidae</taxon>
        <taxon>Oiketicinae</taxon>
        <taxon>Eumeta</taxon>
    </lineage>
</organism>
<protein>
    <submittedName>
        <fullName evidence="1">Uncharacterized protein</fullName>
    </submittedName>
</protein>
<dbReference type="Proteomes" id="UP000299102">
    <property type="component" value="Unassembled WGS sequence"/>
</dbReference>
<dbReference type="OrthoDB" id="10044505at2759"/>
<proteinExistence type="predicted"/>
<keyword evidence="2" id="KW-1185">Reference proteome</keyword>
<evidence type="ECO:0000313" key="1">
    <source>
        <dbReference type="EMBL" id="GBP60276.1"/>
    </source>
</evidence>
<gene>
    <name evidence="1" type="ORF">EVAR_91557_1</name>
</gene>
<dbReference type="AlphaFoldDB" id="A0A4C1X929"/>
<comment type="caution">
    <text evidence="1">The sequence shown here is derived from an EMBL/GenBank/DDBJ whole genome shotgun (WGS) entry which is preliminary data.</text>
</comment>
<dbReference type="EMBL" id="BGZK01000784">
    <property type="protein sequence ID" value="GBP60276.1"/>
    <property type="molecule type" value="Genomic_DNA"/>
</dbReference>
<evidence type="ECO:0000313" key="2">
    <source>
        <dbReference type="Proteomes" id="UP000299102"/>
    </source>
</evidence>
<reference evidence="1 2" key="1">
    <citation type="journal article" date="2019" name="Commun. Biol.">
        <title>The bagworm genome reveals a unique fibroin gene that provides high tensile strength.</title>
        <authorList>
            <person name="Kono N."/>
            <person name="Nakamura H."/>
            <person name="Ohtoshi R."/>
            <person name="Tomita M."/>
            <person name="Numata K."/>
            <person name="Arakawa K."/>
        </authorList>
    </citation>
    <scope>NUCLEOTIDE SEQUENCE [LARGE SCALE GENOMIC DNA]</scope>
</reference>
<sequence length="81" mass="8850">MAVEIAAGAVVRVGGSEGLTIGRRSRRNLLQNAGLRWLPYKATNLFLGRILGKCCGQLEAVAQSLTHYPCMGHNRYTAQYT</sequence>
<accession>A0A4C1X929</accession>